<gene>
    <name evidence="5" type="ORF">AVDCRST_MAG56-1523</name>
</gene>
<dbReference type="CDD" id="cd02440">
    <property type="entry name" value="AdoMet_MTases"/>
    <property type="match status" value="1"/>
</dbReference>
<evidence type="ECO:0000256" key="2">
    <source>
        <dbReference type="ARBA" id="ARBA00022679"/>
    </source>
</evidence>
<keyword evidence="2" id="KW-0808">Transferase</keyword>
<organism evidence="5">
    <name type="scientific">uncultured Cytophagales bacterium</name>
    <dbReference type="NCBI Taxonomy" id="158755"/>
    <lineage>
        <taxon>Bacteria</taxon>
        <taxon>Pseudomonadati</taxon>
        <taxon>Bacteroidota</taxon>
        <taxon>Sphingobacteriia</taxon>
        <taxon>Sphingobacteriales</taxon>
        <taxon>environmental samples</taxon>
    </lineage>
</organism>
<dbReference type="Gene3D" id="3.40.50.150">
    <property type="entry name" value="Vaccinia Virus protein VP39"/>
    <property type="match status" value="1"/>
</dbReference>
<feature type="domain" description="S-adenosylmethionine-dependent methyltransferase" evidence="4">
    <location>
        <begin position="90"/>
        <end position="238"/>
    </location>
</feature>
<dbReference type="InterPro" id="IPR013780">
    <property type="entry name" value="Glyco_hydro_b"/>
</dbReference>
<accession>A0A6J4I896</accession>
<dbReference type="PANTHER" id="PTHR43042:SF2">
    <property type="entry name" value="SAM-DEPENDENT METHYLTRANSFERASE"/>
    <property type="match status" value="1"/>
</dbReference>
<dbReference type="GO" id="GO:0008168">
    <property type="term" value="F:methyltransferase activity"/>
    <property type="evidence" value="ECO:0007669"/>
    <property type="project" value="UniProtKB-KW"/>
</dbReference>
<evidence type="ECO:0000313" key="5">
    <source>
        <dbReference type="EMBL" id="CAA9242972.1"/>
    </source>
</evidence>
<dbReference type="PANTHER" id="PTHR43042">
    <property type="entry name" value="SAM-DEPENDENT METHYLTRANSFERASE"/>
    <property type="match status" value="1"/>
</dbReference>
<sequence length="293" mass="33910">MIKLLAPAHWKEYQLLDSGGFEKLEKFGDYVLARPEPQAVWDKSLTDEDWQRRASATFRKEKNNPEKGQWELKRGMKDRWLMHYGHDKLQLTFRIALSSFKHVGIFPEQASNWDYIYEKTARLDKPRVLNLFAYTGGASLAAKAAGAEVVHVDSVKQVVSWARDNMEASRLDNIRWIVDDAMKYVKREVKRGSRYQGIILDPPAYGRGPEGEKWLLEEHINELLKHCAELLDPKQHYLILNLYSLGFSALIVDNLVQSCFGQVAQPEYGELYLPDSFNKKLPLGVFYRFTNIN</sequence>
<dbReference type="SUPFAM" id="SSF53335">
    <property type="entry name" value="S-adenosyl-L-methionine-dependent methyltransferases"/>
    <property type="match status" value="1"/>
</dbReference>
<evidence type="ECO:0000256" key="3">
    <source>
        <dbReference type="ARBA" id="ARBA00022691"/>
    </source>
</evidence>
<keyword evidence="3" id="KW-0949">S-adenosyl-L-methionine</keyword>
<dbReference type="Pfam" id="PF10672">
    <property type="entry name" value="Methyltrans_SAM"/>
    <property type="match status" value="1"/>
</dbReference>
<dbReference type="EMBL" id="CADCTQ010000143">
    <property type="protein sequence ID" value="CAA9242972.1"/>
    <property type="molecule type" value="Genomic_DNA"/>
</dbReference>
<proteinExistence type="predicted"/>
<dbReference type="Gene3D" id="2.60.40.1180">
    <property type="entry name" value="Golgi alpha-mannosidase II"/>
    <property type="match status" value="1"/>
</dbReference>
<name>A0A6J4I896_9SPHI</name>
<dbReference type="AlphaFoldDB" id="A0A6J4I896"/>
<reference evidence="5" key="1">
    <citation type="submission" date="2020-02" db="EMBL/GenBank/DDBJ databases">
        <authorList>
            <person name="Meier V. D."/>
        </authorList>
    </citation>
    <scope>NUCLEOTIDE SEQUENCE</scope>
    <source>
        <strain evidence="5">AVDCRST_MAG56</strain>
    </source>
</reference>
<dbReference type="InterPro" id="IPR029063">
    <property type="entry name" value="SAM-dependent_MTases_sf"/>
</dbReference>
<dbReference type="InterPro" id="IPR019614">
    <property type="entry name" value="SAM-dep_methyl-trfase"/>
</dbReference>
<dbReference type="GO" id="GO:0032259">
    <property type="term" value="P:methylation"/>
    <property type="evidence" value="ECO:0007669"/>
    <property type="project" value="UniProtKB-KW"/>
</dbReference>
<protein>
    <submittedName>
        <fullName evidence="5">Oxidoreductase</fullName>
    </submittedName>
</protein>
<keyword evidence="1" id="KW-0489">Methyltransferase</keyword>
<evidence type="ECO:0000256" key="1">
    <source>
        <dbReference type="ARBA" id="ARBA00022603"/>
    </source>
</evidence>
<evidence type="ECO:0000259" key="4">
    <source>
        <dbReference type="Pfam" id="PF10672"/>
    </source>
</evidence>